<dbReference type="InterPro" id="IPR036188">
    <property type="entry name" value="FAD/NAD-bd_sf"/>
</dbReference>
<dbReference type="Pfam" id="PF01494">
    <property type="entry name" value="FAD_binding_3"/>
    <property type="match status" value="1"/>
</dbReference>
<dbReference type="GO" id="GO:0004502">
    <property type="term" value="F:kynurenine 3-monooxygenase activity"/>
    <property type="evidence" value="ECO:0007669"/>
    <property type="project" value="TreeGrafter"/>
</dbReference>
<dbReference type="PANTHER" id="PTHR46028">
    <property type="entry name" value="KYNURENINE 3-MONOOXYGENASE"/>
    <property type="match status" value="1"/>
</dbReference>
<evidence type="ECO:0000256" key="4">
    <source>
        <dbReference type="ARBA" id="ARBA00022857"/>
    </source>
</evidence>
<keyword evidence="3" id="KW-0274">FAD</keyword>
<dbReference type="GO" id="GO:0071949">
    <property type="term" value="F:FAD binding"/>
    <property type="evidence" value="ECO:0007669"/>
    <property type="project" value="InterPro"/>
</dbReference>
<evidence type="ECO:0000313" key="9">
    <source>
        <dbReference type="EMBL" id="KAG2389491.1"/>
    </source>
</evidence>
<dbReference type="Proteomes" id="UP000816034">
    <property type="component" value="Unassembled WGS sequence"/>
</dbReference>
<keyword evidence="4" id="KW-0521">NADP</keyword>
<proteinExistence type="predicted"/>
<evidence type="ECO:0000256" key="1">
    <source>
        <dbReference type="ARBA" id="ARBA00001974"/>
    </source>
</evidence>
<dbReference type="EMBL" id="PYSW02000007">
    <property type="protein sequence ID" value="KAG2389491.1"/>
    <property type="molecule type" value="Genomic_DNA"/>
</dbReference>
<dbReference type="PANTHER" id="PTHR46028:SF2">
    <property type="entry name" value="KYNURENINE 3-MONOOXYGENASE"/>
    <property type="match status" value="1"/>
</dbReference>
<organism evidence="9 10">
    <name type="scientific">Naegleria lovaniensis</name>
    <name type="common">Amoeba</name>
    <dbReference type="NCBI Taxonomy" id="51637"/>
    <lineage>
        <taxon>Eukaryota</taxon>
        <taxon>Discoba</taxon>
        <taxon>Heterolobosea</taxon>
        <taxon>Tetramitia</taxon>
        <taxon>Eutetramitia</taxon>
        <taxon>Vahlkampfiidae</taxon>
        <taxon>Naegleria</taxon>
    </lineage>
</organism>
<keyword evidence="7" id="KW-0472">Membrane</keyword>
<name>A0AA88GW29_NAELO</name>
<dbReference type="PROSITE" id="PS51257">
    <property type="entry name" value="PROKAR_LIPOPROTEIN"/>
    <property type="match status" value="1"/>
</dbReference>
<keyword evidence="7" id="KW-1133">Transmembrane helix</keyword>
<comment type="caution">
    <text evidence="9">The sequence shown here is derived from an EMBL/GenBank/DDBJ whole genome shotgun (WGS) entry which is preliminary data.</text>
</comment>
<dbReference type="InterPro" id="IPR002938">
    <property type="entry name" value="FAD-bd"/>
</dbReference>
<evidence type="ECO:0000256" key="2">
    <source>
        <dbReference type="ARBA" id="ARBA00022630"/>
    </source>
</evidence>
<dbReference type="AlphaFoldDB" id="A0AA88GW29"/>
<dbReference type="GO" id="GO:0070189">
    <property type="term" value="P:kynurenine metabolic process"/>
    <property type="evidence" value="ECO:0007669"/>
    <property type="project" value="TreeGrafter"/>
</dbReference>
<keyword evidence="7" id="KW-0812">Transmembrane</keyword>
<evidence type="ECO:0000256" key="6">
    <source>
        <dbReference type="ARBA" id="ARBA00023033"/>
    </source>
</evidence>
<dbReference type="RefSeq" id="XP_044553483.1">
    <property type="nucleotide sequence ID" value="XM_044689996.1"/>
</dbReference>
<keyword evidence="5" id="KW-0560">Oxidoreductase</keyword>
<keyword evidence="6" id="KW-0503">Monooxygenase</keyword>
<evidence type="ECO:0000256" key="7">
    <source>
        <dbReference type="SAM" id="Phobius"/>
    </source>
</evidence>
<evidence type="ECO:0000256" key="3">
    <source>
        <dbReference type="ARBA" id="ARBA00022827"/>
    </source>
</evidence>
<dbReference type="PRINTS" id="PR00420">
    <property type="entry name" value="RNGMNOXGNASE"/>
</dbReference>
<gene>
    <name evidence="9" type="ORF">C9374_014051</name>
</gene>
<protein>
    <recommendedName>
        <fullName evidence="8">FAD-binding domain-containing protein</fullName>
    </recommendedName>
</protein>
<dbReference type="Gene3D" id="3.50.50.60">
    <property type="entry name" value="FAD/NAD(P)-binding domain"/>
    <property type="match status" value="1"/>
</dbReference>
<evidence type="ECO:0000256" key="5">
    <source>
        <dbReference type="ARBA" id="ARBA00023002"/>
    </source>
</evidence>
<reference evidence="9 10" key="1">
    <citation type="journal article" date="2018" name="BMC Genomics">
        <title>The genome of Naegleria lovaniensis, the basis for a comparative approach to unravel pathogenicity factors of the human pathogenic amoeba N. fowleri.</title>
        <authorList>
            <person name="Liechti N."/>
            <person name="Schurch N."/>
            <person name="Bruggmann R."/>
            <person name="Wittwer M."/>
        </authorList>
    </citation>
    <scope>NUCLEOTIDE SEQUENCE [LARGE SCALE GENOMIC DNA]</scope>
    <source>
        <strain evidence="9 10">ATCC 30569</strain>
    </source>
</reference>
<feature type="transmembrane region" description="Helical" evidence="7">
    <location>
        <begin position="20"/>
        <end position="38"/>
    </location>
</feature>
<dbReference type="GeneID" id="68106504"/>
<sequence length="581" mass="66552">MSANKPSHTATTSENYQDLPVIINGAGLVGCLAALYMAQHHSQRVILIDKRQDYRSHRYEGRSINLAISHRAFKALGGIDKSFIDHFKNEQIGLKMTGRGLHMKDKVKTAEQQDQFGEGKLGYQPYGTNENEYIVSVGRHYLNCFLLEELEKRFSSRIQVVFEVTPTKLEFRKITDSQNGKEETISILSYKDKSNVSHSVTGKFIIGCDGLNSFVRQQLQINPNARFSYSQTYISHAYKELSIRADPKTKDFIMRKDCLHIWPRGDFMLIALPNPTKDFTFTLFMRHLKKKDYGEDEKTAYGQPSFESVELGDCKSYDELTEEKKEQNVRKFFKEQFPDAYDMVKDHLMEDWNSNPTSALSYIQCNPHHYEGKVVLLGDSAHAIIPFYGQGVNCGFEDCLVFSNILKEEQNKNGWKNDKFSSELLERVFTRYSEERKPSADAILNLSLHNFVVMRAKTADPLFLVEQAIMRFLHRNFPTVHAFKPLYTMVAFTPERTYSDAWNSHVKREETIQKLKKFVVSSLTTCTVAALSVFVYSRLYGKAQPTTTTPPTTTTLSYVSDLANASMKRLSSLFGYNQASQ</sequence>
<feature type="domain" description="FAD-binding" evidence="8">
    <location>
        <begin position="19"/>
        <end position="444"/>
    </location>
</feature>
<dbReference type="GO" id="GO:0005741">
    <property type="term" value="C:mitochondrial outer membrane"/>
    <property type="evidence" value="ECO:0007669"/>
    <property type="project" value="TreeGrafter"/>
</dbReference>
<evidence type="ECO:0000313" key="10">
    <source>
        <dbReference type="Proteomes" id="UP000816034"/>
    </source>
</evidence>
<accession>A0AA88GW29</accession>
<keyword evidence="2" id="KW-0285">Flavoprotein</keyword>
<keyword evidence="10" id="KW-1185">Reference proteome</keyword>
<evidence type="ECO:0000259" key="8">
    <source>
        <dbReference type="Pfam" id="PF01494"/>
    </source>
</evidence>
<comment type="cofactor">
    <cofactor evidence="1">
        <name>FAD</name>
        <dbReference type="ChEBI" id="CHEBI:57692"/>
    </cofactor>
</comment>
<dbReference type="SUPFAM" id="SSF51905">
    <property type="entry name" value="FAD/NAD(P)-binding domain"/>
    <property type="match status" value="1"/>
</dbReference>